<name>E1RFE5_METP4</name>
<reference evidence="1 2" key="1">
    <citation type="journal article" date="2010" name="Stand. Genomic Sci.">
        <title>Complete genome sequence of Methanoplanus petrolearius type strain (SEBR 4847).</title>
        <authorList>
            <person name="Brambilla E."/>
            <person name="Djao O.D."/>
            <person name="Daligault H."/>
            <person name="Lapidus A."/>
            <person name="Lucas S."/>
            <person name="Hammon N."/>
            <person name="Nolan M."/>
            <person name="Tice H."/>
            <person name="Cheng J.F."/>
            <person name="Han C."/>
            <person name="Tapia R."/>
            <person name="Goodwin L."/>
            <person name="Pitluck S."/>
            <person name="Liolios K."/>
            <person name="Ivanova N."/>
            <person name="Mavromatis K."/>
            <person name="Mikhailova N."/>
            <person name="Pati A."/>
            <person name="Chen A."/>
            <person name="Palaniappan K."/>
            <person name="Land M."/>
            <person name="Hauser L."/>
            <person name="Chang Y.J."/>
            <person name="Jeffries C.D."/>
            <person name="Rohde M."/>
            <person name="Spring S."/>
            <person name="Sikorski J."/>
            <person name="Goker M."/>
            <person name="Woyke T."/>
            <person name="Bristow J."/>
            <person name="Eisen J.A."/>
            <person name="Markowitz V."/>
            <person name="Hugenholtz P."/>
            <person name="Kyrpides N.C."/>
            <person name="Klenk H.P."/>
        </authorList>
    </citation>
    <scope>NUCLEOTIDE SEQUENCE [LARGE SCALE GENOMIC DNA]</scope>
    <source>
        <strain evidence="2">DSM 11571 / OCM 486 / SEBR 4847</strain>
    </source>
</reference>
<sequence>MKKKFVEKDEEELILKNADWFTKNVIQRKKGVIYGKLKK</sequence>
<dbReference type="AlphaFoldDB" id="E1RFE5"/>
<dbReference type="EMBL" id="CP002117">
    <property type="protein sequence ID" value="ADN36175.1"/>
    <property type="molecule type" value="Genomic_DNA"/>
</dbReference>
<protein>
    <submittedName>
        <fullName evidence="1">Uncharacterized protein</fullName>
    </submittedName>
</protein>
<gene>
    <name evidence="1" type="ordered locus">Mpet_1415</name>
</gene>
<dbReference type="KEGG" id="mpi:Mpet_1415"/>
<proteinExistence type="predicted"/>
<dbReference type="HOGENOM" id="CLU_3302764_0_0_2"/>
<keyword evidence="2" id="KW-1185">Reference proteome</keyword>
<evidence type="ECO:0000313" key="1">
    <source>
        <dbReference type="EMBL" id="ADN36175.1"/>
    </source>
</evidence>
<evidence type="ECO:0000313" key="2">
    <source>
        <dbReference type="Proteomes" id="UP000006565"/>
    </source>
</evidence>
<accession>E1RFE5</accession>
<dbReference type="Proteomes" id="UP000006565">
    <property type="component" value="Chromosome"/>
</dbReference>
<organism evidence="1 2">
    <name type="scientific">Methanolacinia petrolearia (strain DSM 11571 / OCM 486 / SEBR 4847)</name>
    <name type="common">Methanoplanus petrolearius</name>
    <dbReference type="NCBI Taxonomy" id="679926"/>
    <lineage>
        <taxon>Archaea</taxon>
        <taxon>Methanobacteriati</taxon>
        <taxon>Methanobacteriota</taxon>
        <taxon>Stenosarchaea group</taxon>
        <taxon>Methanomicrobia</taxon>
        <taxon>Methanomicrobiales</taxon>
        <taxon>Methanomicrobiaceae</taxon>
        <taxon>Methanolacinia</taxon>
    </lineage>
</organism>